<protein>
    <recommendedName>
        <fullName evidence="5">SMI1/KNR4 family protein</fullName>
    </recommendedName>
</protein>
<organism evidence="2 4">
    <name type="scientific">Superficieibacter electus</name>
    <dbReference type="NCBI Taxonomy" id="2022662"/>
    <lineage>
        <taxon>Bacteria</taxon>
        <taxon>Pseudomonadati</taxon>
        <taxon>Pseudomonadota</taxon>
        <taxon>Gammaproteobacteria</taxon>
        <taxon>Enterobacterales</taxon>
        <taxon>Enterobacteriaceae</taxon>
        <taxon>Superficieibacter</taxon>
    </lineage>
</organism>
<evidence type="ECO:0008006" key="5">
    <source>
        <dbReference type="Google" id="ProtNLM"/>
    </source>
</evidence>
<dbReference type="Proteomes" id="UP000247005">
    <property type="component" value="Unassembled WGS sequence"/>
</dbReference>
<evidence type="ECO:0000313" key="1">
    <source>
        <dbReference type="EMBL" id="POP44858.1"/>
    </source>
</evidence>
<dbReference type="OrthoDB" id="8444591at2"/>
<dbReference type="RefSeq" id="WP_103676006.1">
    <property type="nucleotide sequence ID" value="NZ_PQGD01000010.1"/>
</dbReference>
<name>A0A2P5GNV1_9ENTR</name>
<gene>
    <name evidence="2" type="ORF">CHU32_13280</name>
    <name evidence="1" type="ORF">CHU33_10355</name>
</gene>
<accession>A0A2P5GNV1</accession>
<sequence length="355" mass="39565">MPEIVLPAAVREFLLAAVVPGDMTLPFHYPEPEQWIQWQRGFRVHGITGEDLTASRAGAWQPGWVVIALNGFDDPFFVDLNDAAQGFPVYYAPHGAGRWEAQRVAPTLANFHERLVALHDLAEDDSAFVHYLDSLPERQEPFWAEVRSERQEREDPVEDEIAAPSDPADWQRGKLIVTEVGGQKLKVAHLLRKTLNLSLSEVMAFIAQPPIIAGEDFHIRLRPLEASLSALGASVAFQPEGPQLETFRLNAFFTVEALIECVKAGQETGVYYDIYSASGEAFHTGEQVYIVDPETGEGDPLAFQVNGVTLHYAYAGDQFRSVVELAVEQKPAVSAEDIIRALNHYSDYDDFLDME</sequence>
<reference evidence="3 4" key="1">
    <citation type="submission" date="2018-01" db="EMBL/GenBank/DDBJ databases">
        <title>Superficieibacter electus gen. nov., sp. nov., an extended-spectrum beta-lactamase possessing member of the Enterobacteriaceae family, isolated from intensive care unit surfaces.</title>
        <authorList>
            <person name="Potter R.F."/>
            <person name="D'Souza A.W."/>
        </authorList>
    </citation>
    <scope>NUCLEOTIDE SEQUENCE [LARGE SCALE GENOMIC DNA]</scope>
    <source>
        <strain evidence="2 4">BP-1</strain>
        <strain evidence="1 3">BP-2</strain>
    </source>
</reference>
<evidence type="ECO:0000313" key="2">
    <source>
        <dbReference type="EMBL" id="POP48245.1"/>
    </source>
</evidence>
<keyword evidence="3" id="KW-1185">Reference proteome</keyword>
<dbReference type="Proteomes" id="UP000237073">
    <property type="component" value="Unassembled WGS sequence"/>
</dbReference>
<proteinExistence type="predicted"/>
<comment type="caution">
    <text evidence="2">The sequence shown here is derived from an EMBL/GenBank/DDBJ whole genome shotgun (WGS) entry which is preliminary data.</text>
</comment>
<dbReference type="EMBL" id="PQGE01000008">
    <property type="protein sequence ID" value="POP44858.1"/>
    <property type="molecule type" value="Genomic_DNA"/>
</dbReference>
<dbReference type="AlphaFoldDB" id="A0A2P5GNV1"/>
<evidence type="ECO:0000313" key="4">
    <source>
        <dbReference type="Proteomes" id="UP000247005"/>
    </source>
</evidence>
<dbReference type="EMBL" id="PQGD01000010">
    <property type="protein sequence ID" value="POP48245.1"/>
    <property type="molecule type" value="Genomic_DNA"/>
</dbReference>
<evidence type="ECO:0000313" key="3">
    <source>
        <dbReference type="Proteomes" id="UP000237073"/>
    </source>
</evidence>